<organism evidence="1 2">
    <name type="scientific">Flavihumibacter fluminis</name>
    <dbReference type="NCBI Taxonomy" id="2909236"/>
    <lineage>
        <taxon>Bacteria</taxon>
        <taxon>Pseudomonadati</taxon>
        <taxon>Bacteroidota</taxon>
        <taxon>Chitinophagia</taxon>
        <taxon>Chitinophagales</taxon>
        <taxon>Chitinophagaceae</taxon>
        <taxon>Flavihumibacter</taxon>
    </lineage>
</organism>
<evidence type="ECO:0008006" key="3">
    <source>
        <dbReference type="Google" id="ProtNLM"/>
    </source>
</evidence>
<dbReference type="Proteomes" id="UP001200145">
    <property type="component" value="Unassembled WGS sequence"/>
</dbReference>
<dbReference type="EMBL" id="JAKEVY010000001">
    <property type="protein sequence ID" value="MCF1713311.1"/>
    <property type="molecule type" value="Genomic_DNA"/>
</dbReference>
<protein>
    <recommendedName>
        <fullName evidence="3">Lipocalin-like protein</fullName>
    </recommendedName>
</protein>
<name>A0ABS9BCY6_9BACT</name>
<proteinExistence type="predicted"/>
<sequence length="289" mass="32311">MKSHVILLLVVSMAISGSLSIDRSAFNLVGSTPGDSAIKKMLGIKADAVIDFIRWSLLMKADETFQLTIQYGKNQPNTLGFKQGGIFQIIEGKYQVSATENWEQLYTLKSKDGTAMLNLVAISTNLFHMLDGQSQLLVGNAGWSYTLNREFVEAGEVATFKSSGAQSDEAKLIFEGRTPCREITMLHPEMKASSDCFKIKWRLILNRDAQTGLPSTCTTRNIVDNQPRDVVGTWQLVKSPRAVIYELKLPGLQDPILMLQADKNILYFLDEKQHLLIGNKDFSFTLNRK</sequence>
<reference evidence="1 2" key="1">
    <citation type="submission" date="2022-01" db="EMBL/GenBank/DDBJ databases">
        <title>Flavihumibacter sp. nov., isolated from sediment of a river.</title>
        <authorList>
            <person name="Liu H."/>
        </authorList>
    </citation>
    <scope>NUCLEOTIDE SEQUENCE [LARGE SCALE GENOMIC DNA]</scope>
    <source>
        <strain evidence="1 2">RY-1</strain>
    </source>
</reference>
<evidence type="ECO:0000313" key="2">
    <source>
        <dbReference type="Proteomes" id="UP001200145"/>
    </source>
</evidence>
<dbReference type="RefSeq" id="WP_234863845.1">
    <property type="nucleotide sequence ID" value="NZ_JAKEVY010000001.1"/>
</dbReference>
<gene>
    <name evidence="1" type="ORF">L0U88_01555</name>
</gene>
<accession>A0ABS9BCY6</accession>
<comment type="caution">
    <text evidence="1">The sequence shown here is derived from an EMBL/GenBank/DDBJ whole genome shotgun (WGS) entry which is preliminary data.</text>
</comment>
<evidence type="ECO:0000313" key="1">
    <source>
        <dbReference type="EMBL" id="MCF1713311.1"/>
    </source>
</evidence>
<keyword evidence="2" id="KW-1185">Reference proteome</keyword>